<gene>
    <name evidence="2" type="ORF">A2480_03115</name>
</gene>
<feature type="transmembrane region" description="Helical" evidence="1">
    <location>
        <begin position="375"/>
        <end position="396"/>
    </location>
</feature>
<keyword evidence="1" id="KW-0472">Membrane</keyword>
<feature type="transmembrane region" description="Helical" evidence="1">
    <location>
        <begin position="68"/>
        <end position="87"/>
    </location>
</feature>
<keyword evidence="1" id="KW-1133">Transmembrane helix</keyword>
<reference evidence="2 3" key="1">
    <citation type="journal article" date="2016" name="Nat. Commun.">
        <title>Thousands of microbial genomes shed light on interconnected biogeochemical processes in an aquifer system.</title>
        <authorList>
            <person name="Anantharaman K."/>
            <person name="Brown C.T."/>
            <person name="Hug L.A."/>
            <person name="Sharon I."/>
            <person name="Castelle C.J."/>
            <person name="Probst A.J."/>
            <person name="Thomas B.C."/>
            <person name="Singh A."/>
            <person name="Wilkins M.J."/>
            <person name="Karaoz U."/>
            <person name="Brodie E.L."/>
            <person name="Williams K.H."/>
            <person name="Hubbard S.S."/>
            <person name="Banfield J.F."/>
        </authorList>
    </citation>
    <scope>NUCLEOTIDE SEQUENCE [LARGE SCALE GENOMIC DNA]</scope>
</reference>
<proteinExistence type="predicted"/>
<dbReference type="AlphaFoldDB" id="A0A1F7WF18"/>
<protein>
    <submittedName>
        <fullName evidence="2">Uncharacterized protein</fullName>
    </submittedName>
</protein>
<feature type="transmembrane region" description="Helical" evidence="1">
    <location>
        <begin position="437"/>
        <end position="459"/>
    </location>
</feature>
<accession>A0A1F7WF18</accession>
<feature type="transmembrane region" description="Helical" evidence="1">
    <location>
        <begin position="239"/>
        <end position="258"/>
    </location>
</feature>
<sequence>MGSAKLKELNRISIGTVGLTVVTAVLLFVPLPLFCRIVVVVMFLGWLGFRLGRFLVGSREGVITRLVFGLMIVLSWLVVSQSIVYYLDRISRFSLLVGLLPLVFFAIHRFNLTETTNQTIIKPKSSIWSRWLSIGILVGDVVLFFSFLSVRTDEALRSPWEVVSCSALLAFVSVTWMLLLLCREPDAPFKRSLTALHLFVAYCLSETVMSLGFGYDPFIHRTAEAHIAEFGNLLPKSPYYIGHYVLIVALHWLSGLSVDVIDRWLVPFLAPLTFPWVASFGLKKVWGMKGSVELWMPLILFLPMLPLTFTVPHALTVVFLLWLVFLAPTVISSSPLRSLVIGLSVSAMMIHPLLGAVAVGLIASLFLCHRFRFGGLLSVIINAILLPILFFIHNWLKGDLPFNFVGLLSDWERFIALFRNPFFSDLETSFSLLDLLYMYRMIMPAIFVAIVVIGVIFLVHRKMKSSVIQAYILTAVGLLLAIFVLSTSVTLSGIVPGEQLEFSLRLKHAFGVLLLPLFFFGLKSLLDRYLRDSLTATVAGLLLVVAIVASISWYLTYPQANHIANRSGWCLGRADVETIEIIAKEDNGRPYLVLSNQMLSVAALRTNGFDNFFYALPVTGRTYEYYLAISHSRRNRGVFEEAFTEFGVARVFYVVHDYESDFHSIVDQLESISDQSWVVADGRAFVFLFEDMAYN</sequence>
<dbReference type="EMBL" id="MGFG01000020">
    <property type="protein sequence ID" value="OGM00989.1"/>
    <property type="molecule type" value="Genomic_DNA"/>
</dbReference>
<feature type="transmembrane region" description="Helical" evidence="1">
    <location>
        <begin position="506"/>
        <end position="522"/>
    </location>
</feature>
<feature type="transmembrane region" description="Helical" evidence="1">
    <location>
        <begin position="37"/>
        <end position="56"/>
    </location>
</feature>
<organism evidence="2 3">
    <name type="scientific">Candidatus Uhrbacteria bacterium RIFOXYC2_FULL_47_19</name>
    <dbReference type="NCBI Taxonomy" id="1802424"/>
    <lineage>
        <taxon>Bacteria</taxon>
        <taxon>Candidatus Uhriibacteriota</taxon>
    </lineage>
</organism>
<feature type="transmembrane region" description="Helical" evidence="1">
    <location>
        <begin position="12"/>
        <end position="31"/>
    </location>
</feature>
<dbReference type="Proteomes" id="UP000176988">
    <property type="component" value="Unassembled WGS sequence"/>
</dbReference>
<comment type="caution">
    <text evidence="2">The sequence shown here is derived from an EMBL/GenBank/DDBJ whole genome shotgun (WGS) entry which is preliminary data.</text>
</comment>
<dbReference type="STRING" id="1802424.A2480_03115"/>
<name>A0A1F7WF18_9BACT</name>
<feature type="transmembrane region" description="Helical" evidence="1">
    <location>
        <begin position="160"/>
        <end position="182"/>
    </location>
</feature>
<feature type="transmembrane region" description="Helical" evidence="1">
    <location>
        <begin position="131"/>
        <end position="148"/>
    </location>
</feature>
<evidence type="ECO:0000313" key="3">
    <source>
        <dbReference type="Proteomes" id="UP000176988"/>
    </source>
</evidence>
<keyword evidence="1" id="KW-0812">Transmembrane</keyword>
<feature type="transmembrane region" description="Helical" evidence="1">
    <location>
        <begin position="93"/>
        <end position="110"/>
    </location>
</feature>
<feature type="transmembrane region" description="Helical" evidence="1">
    <location>
        <begin position="339"/>
        <end position="368"/>
    </location>
</feature>
<feature type="transmembrane region" description="Helical" evidence="1">
    <location>
        <begin position="294"/>
        <end position="327"/>
    </location>
</feature>
<feature type="transmembrane region" description="Helical" evidence="1">
    <location>
        <begin position="471"/>
        <end position="494"/>
    </location>
</feature>
<evidence type="ECO:0000256" key="1">
    <source>
        <dbReference type="SAM" id="Phobius"/>
    </source>
</evidence>
<feature type="transmembrane region" description="Helical" evidence="1">
    <location>
        <begin position="264"/>
        <end position="282"/>
    </location>
</feature>
<evidence type="ECO:0000313" key="2">
    <source>
        <dbReference type="EMBL" id="OGM00989.1"/>
    </source>
</evidence>
<feature type="transmembrane region" description="Helical" evidence="1">
    <location>
        <begin position="534"/>
        <end position="555"/>
    </location>
</feature>